<dbReference type="AlphaFoldDB" id="A0A1Y1ZHC8"/>
<proteinExistence type="predicted"/>
<comment type="caution">
    <text evidence="2">The sequence shown here is derived from an EMBL/GenBank/DDBJ whole genome shotgun (WGS) entry which is preliminary data.</text>
</comment>
<evidence type="ECO:0000313" key="2">
    <source>
        <dbReference type="EMBL" id="ORY09609.1"/>
    </source>
</evidence>
<evidence type="ECO:0000256" key="1">
    <source>
        <dbReference type="SAM" id="Coils"/>
    </source>
</evidence>
<gene>
    <name evidence="2" type="ORF">BCR34DRAFT_589212</name>
</gene>
<dbReference type="Proteomes" id="UP000193144">
    <property type="component" value="Unassembled WGS sequence"/>
</dbReference>
<reference evidence="2 3" key="1">
    <citation type="submission" date="2016-07" db="EMBL/GenBank/DDBJ databases">
        <title>Pervasive Adenine N6-methylation of Active Genes in Fungi.</title>
        <authorList>
            <consortium name="DOE Joint Genome Institute"/>
            <person name="Mondo S.J."/>
            <person name="Dannebaum R.O."/>
            <person name="Kuo R.C."/>
            <person name="Labutti K."/>
            <person name="Haridas S."/>
            <person name="Kuo A."/>
            <person name="Salamov A."/>
            <person name="Ahrendt S.R."/>
            <person name="Lipzen A."/>
            <person name="Sullivan W."/>
            <person name="Andreopoulos W.B."/>
            <person name="Clum A."/>
            <person name="Lindquist E."/>
            <person name="Daum C."/>
            <person name="Ramamoorthy G.K."/>
            <person name="Gryganskyi A."/>
            <person name="Culley D."/>
            <person name="Magnuson J.K."/>
            <person name="James T.Y."/>
            <person name="O'Malley M.A."/>
            <person name="Stajich J.E."/>
            <person name="Spatafora J.W."/>
            <person name="Visel A."/>
            <person name="Grigoriev I.V."/>
        </authorList>
    </citation>
    <scope>NUCLEOTIDE SEQUENCE [LARGE SCALE GENOMIC DNA]</scope>
    <source>
        <strain evidence="2 3">CBS 115471</strain>
    </source>
</reference>
<dbReference type="EMBL" id="MCFA01000084">
    <property type="protein sequence ID" value="ORY09609.1"/>
    <property type="molecule type" value="Genomic_DNA"/>
</dbReference>
<name>A0A1Y1ZHC8_9PLEO</name>
<protein>
    <submittedName>
        <fullName evidence="2">Uncharacterized protein</fullName>
    </submittedName>
</protein>
<feature type="coiled-coil region" evidence="1">
    <location>
        <begin position="359"/>
        <end position="414"/>
    </location>
</feature>
<keyword evidence="3" id="KW-1185">Reference proteome</keyword>
<feature type="coiled-coil region" evidence="1">
    <location>
        <begin position="275"/>
        <end position="330"/>
    </location>
</feature>
<evidence type="ECO:0000313" key="3">
    <source>
        <dbReference type="Proteomes" id="UP000193144"/>
    </source>
</evidence>
<accession>A0A1Y1ZHC8</accession>
<keyword evidence="1" id="KW-0175">Coiled coil</keyword>
<sequence>MLLPALPENSATEETIEASKEEVEYHALQHFPHAFQSLAENPKFEDHDVSFPGQTLVPKRIHIGESKEGKGTRNVHAYMTAQTPPKLIISLTNRSGYDPKEPKWKSFKARLWWKCVLPTFEPAPRHVDLLKVMLRYYFLRHNLVPCMVLHPNTLARFEIACVCISQREWFCPEEIPIQYLTRKPQVPDEGLSRFSGHIGGKPAPKYGLNVMMLDQNHGMLDNMDTTTSLKRPHSALEITPVSVEASEDNESNYMTVLRNQRRKHTQEQYISPEEVQVLAGQNDELRRALENTTRNLREANAREQAAQLKAREQEVRASKADALAREWENQAHGANWLVPHAHGNFAQERTQQLHLETQIDSAKNQRHEIDNQVKEQKATIGTMTAASRGLSMRLDEEKKIRQNLEQQLSDSQIQQKNAEKFSKMYKEEKETVMQKAIELYKNHITAVREQLEIIGTPTYVRDSALKDVEDKFGEFKVKREG</sequence>
<organism evidence="2 3">
    <name type="scientific">Clohesyomyces aquaticus</name>
    <dbReference type="NCBI Taxonomy" id="1231657"/>
    <lineage>
        <taxon>Eukaryota</taxon>
        <taxon>Fungi</taxon>
        <taxon>Dikarya</taxon>
        <taxon>Ascomycota</taxon>
        <taxon>Pezizomycotina</taxon>
        <taxon>Dothideomycetes</taxon>
        <taxon>Pleosporomycetidae</taxon>
        <taxon>Pleosporales</taxon>
        <taxon>Lindgomycetaceae</taxon>
        <taxon>Clohesyomyces</taxon>
    </lineage>
</organism>